<dbReference type="Gene3D" id="2.160.20.10">
    <property type="entry name" value="Single-stranded right-handed beta-helix, Pectin lyase-like"/>
    <property type="match status" value="1"/>
</dbReference>
<dbReference type="Pfam" id="PF13229">
    <property type="entry name" value="Beta_helix"/>
    <property type="match status" value="1"/>
</dbReference>
<evidence type="ECO:0000313" key="4">
    <source>
        <dbReference type="Proteomes" id="UP001154015"/>
    </source>
</evidence>
<feature type="signal peptide" evidence="1">
    <location>
        <begin position="1"/>
        <end position="23"/>
    </location>
</feature>
<feature type="domain" description="Right handed beta helix" evidence="2">
    <location>
        <begin position="221"/>
        <end position="382"/>
    </location>
</feature>
<dbReference type="InterPro" id="IPR011050">
    <property type="entry name" value="Pectin_lyase_fold/virulence"/>
</dbReference>
<keyword evidence="4" id="KW-1185">Reference proteome</keyword>
<dbReference type="RefSeq" id="WP_030811336.1">
    <property type="nucleotide sequence ID" value="NZ_BMTG01000021.1"/>
</dbReference>
<accession>A0ABN8VFX6</accession>
<organism evidence="3 4">
    <name type="scientific">Streptomyces globisporus</name>
    <dbReference type="NCBI Taxonomy" id="1908"/>
    <lineage>
        <taxon>Bacteria</taxon>
        <taxon>Bacillati</taxon>
        <taxon>Actinomycetota</taxon>
        <taxon>Actinomycetes</taxon>
        <taxon>Kitasatosporales</taxon>
        <taxon>Streptomycetaceae</taxon>
        <taxon>Streptomyces</taxon>
    </lineage>
</organism>
<keyword evidence="1" id="KW-0732">Signal</keyword>
<proteinExistence type="predicted"/>
<dbReference type="InterPro" id="IPR006626">
    <property type="entry name" value="PbH1"/>
</dbReference>
<protein>
    <recommendedName>
        <fullName evidence="2">Right handed beta helix domain-containing protein</fullName>
    </recommendedName>
</protein>
<gene>
    <name evidence="3" type="ORF">SGL43_06930</name>
</gene>
<dbReference type="InterPro" id="IPR039448">
    <property type="entry name" value="Beta_helix"/>
</dbReference>
<dbReference type="SMART" id="SM00710">
    <property type="entry name" value="PbH1"/>
    <property type="match status" value="8"/>
</dbReference>
<sequence length="546" mass="56965">MRGSTTTAVAAAALLLAASGCGATPHYEPPSATYYVAPGGDDQSSGTSPGEAWRTLARAERTGLAPGDKLLLEGGARFSGTITVGEEEAGAADRPVTVGSYGGGRATVAATNSPGISVYNTAGVEIRDVKVTGAGRSYTQEGGINIYSDREDGAKLDRVTVADVEVSGFRAGIAVGGTESGSGFRDVTVRQAEVHGNKDVGLLTYGPRFDADKPAYAHRDIRIEGVEAHHNTGDPELTETHSGNGIILGGVQEATVRSSRAHDNGTRSSAEAPAGPVGIWAYDAADVVLEENTSYRNHTGSAVDGAGFGLDANVSGSTIQNNLAFQNDGPGYYVYTNKKNGAHRENTIRYNVATENGRKLPVNGALAIHGQDIRNLNVYQNTLVMSDSPNGPGPAVRLRGGQSGVTLRNNILVTERAPLVTAEADLRPRDVVMQGNDYFEPTGSWRIDWDERTFPDLDAWRTATGQERADGRSTGLAVDPCFAGGALPDIRSAADARLIVPDCAALAGKGLDLRRLFGTEAGTVDYFGRTVGTPPPIGAAVPPASE</sequence>
<dbReference type="InterPro" id="IPR012334">
    <property type="entry name" value="Pectin_lyas_fold"/>
</dbReference>
<comment type="caution">
    <text evidence="3">The sequence shown here is derived from an EMBL/GenBank/DDBJ whole genome shotgun (WGS) entry which is preliminary data.</text>
</comment>
<dbReference type="Proteomes" id="UP001154015">
    <property type="component" value="Unassembled WGS sequence"/>
</dbReference>
<reference evidence="3" key="1">
    <citation type="submission" date="2022-03" db="EMBL/GenBank/DDBJ databases">
        <authorList>
            <person name="Leyn A S."/>
        </authorList>
    </citation>
    <scope>NUCLEOTIDE SEQUENCE</scope>
    <source>
        <strain evidence="3">Streptomyces globisporus 4-3</strain>
    </source>
</reference>
<name>A0ABN8VFX6_STRGL</name>
<feature type="chain" id="PRO_5046216595" description="Right handed beta helix domain-containing protein" evidence="1">
    <location>
        <begin position="24"/>
        <end position="546"/>
    </location>
</feature>
<dbReference type="SUPFAM" id="SSF51126">
    <property type="entry name" value="Pectin lyase-like"/>
    <property type="match status" value="1"/>
</dbReference>
<dbReference type="PROSITE" id="PS51257">
    <property type="entry name" value="PROKAR_LIPOPROTEIN"/>
    <property type="match status" value="1"/>
</dbReference>
<evidence type="ECO:0000313" key="3">
    <source>
        <dbReference type="EMBL" id="CAH9419874.1"/>
    </source>
</evidence>
<evidence type="ECO:0000259" key="2">
    <source>
        <dbReference type="Pfam" id="PF13229"/>
    </source>
</evidence>
<dbReference type="EMBL" id="CAKXYP010000028">
    <property type="protein sequence ID" value="CAH9419874.1"/>
    <property type="molecule type" value="Genomic_DNA"/>
</dbReference>
<evidence type="ECO:0000256" key="1">
    <source>
        <dbReference type="SAM" id="SignalP"/>
    </source>
</evidence>